<dbReference type="SUPFAM" id="SSF46626">
    <property type="entry name" value="Cytochrome c"/>
    <property type="match status" value="1"/>
</dbReference>
<evidence type="ECO:0000256" key="1">
    <source>
        <dbReference type="ARBA" id="ARBA00022617"/>
    </source>
</evidence>
<accession>A0A2U3Q760</accession>
<evidence type="ECO:0000259" key="6">
    <source>
        <dbReference type="PROSITE" id="PS51007"/>
    </source>
</evidence>
<dbReference type="Proteomes" id="UP000669317">
    <property type="component" value="Unassembled WGS sequence"/>
</dbReference>
<feature type="signal peptide" evidence="5">
    <location>
        <begin position="1"/>
        <end position="27"/>
    </location>
</feature>
<sequence>MDAHPAARLLIASLLGLAVIGCSDANAAGPDNFNGDATRGADLVKNYHCGGCHDIPGIAGAEGNVGPPLHRIGTRTYIAGYIQNSPDNMAAWIEDPQKALPGNAMPTIGIPQKDARDIAAFLYTLK</sequence>
<protein>
    <submittedName>
        <fullName evidence="7">C-type cytochrome</fullName>
    </submittedName>
    <submittedName>
        <fullName evidence="8">Cytochrome c2</fullName>
    </submittedName>
</protein>
<keyword evidence="5" id="KW-0732">Signal</keyword>
<evidence type="ECO:0000256" key="2">
    <source>
        <dbReference type="ARBA" id="ARBA00022723"/>
    </source>
</evidence>
<keyword evidence="2 4" id="KW-0479">Metal-binding</keyword>
<dbReference type="EMBL" id="JAGIKT010000076">
    <property type="protein sequence ID" value="MBP0115085.1"/>
    <property type="molecule type" value="Genomic_DNA"/>
</dbReference>
<gene>
    <name evidence="8" type="ORF">BRAD3257_6340</name>
    <name evidence="7" type="ORF">JWS04_29275</name>
</gene>
<evidence type="ECO:0000313" key="8">
    <source>
        <dbReference type="EMBL" id="SPP97237.1"/>
    </source>
</evidence>
<dbReference type="PROSITE" id="PS51007">
    <property type="entry name" value="CYTC"/>
    <property type="match status" value="1"/>
</dbReference>
<reference evidence="8 9" key="1">
    <citation type="submission" date="2018-03" db="EMBL/GenBank/DDBJ databases">
        <authorList>
            <person name="Gully D."/>
        </authorList>
    </citation>
    <scope>NUCLEOTIDE SEQUENCE [LARGE SCALE GENOMIC DNA]</scope>
    <source>
        <strain evidence="8">ORS3257</strain>
    </source>
</reference>
<dbReference type="AlphaFoldDB" id="A0A2U3Q760"/>
<evidence type="ECO:0000256" key="5">
    <source>
        <dbReference type="SAM" id="SignalP"/>
    </source>
</evidence>
<dbReference type="KEGG" id="bvz:BRAD3257_6340"/>
<organism evidence="8 9">
    <name type="scientific">Bradyrhizobium vignae</name>
    <dbReference type="NCBI Taxonomy" id="1549949"/>
    <lineage>
        <taxon>Bacteria</taxon>
        <taxon>Pseudomonadati</taxon>
        <taxon>Pseudomonadota</taxon>
        <taxon>Alphaproteobacteria</taxon>
        <taxon>Hyphomicrobiales</taxon>
        <taxon>Nitrobacteraceae</taxon>
        <taxon>Bradyrhizobium</taxon>
    </lineage>
</organism>
<reference evidence="7 10" key="2">
    <citation type="submission" date="2021-03" db="EMBL/GenBank/DDBJ databases">
        <title>Genome Sequence of Bradyrhizobium vignae strain ISRA400.</title>
        <authorList>
            <person name="Tisa L.S."/>
            <person name="Svistoonoff S."/>
            <person name="Hocher V."/>
            <person name="Fall S."/>
            <person name="Zaiya A."/>
            <person name="Naing D."/>
            <person name="Niang N."/>
            <person name="Diouf A."/>
            <person name="Dasylva M.C."/>
            <person name="Toure O."/>
            <person name="Gueye M."/>
            <person name="Gully D."/>
            <person name="Tisseyre P."/>
            <person name="Simpson S."/>
            <person name="Morris K."/>
            <person name="Thomas W.K."/>
        </authorList>
    </citation>
    <scope>NUCLEOTIDE SEQUENCE [LARGE SCALE GENOMIC DNA]</scope>
    <source>
        <strain evidence="7 10">ISRA400</strain>
    </source>
</reference>
<evidence type="ECO:0000256" key="3">
    <source>
        <dbReference type="ARBA" id="ARBA00023004"/>
    </source>
</evidence>
<feature type="chain" id="PRO_5015515019" evidence="5">
    <location>
        <begin position="28"/>
        <end position="126"/>
    </location>
</feature>
<evidence type="ECO:0000313" key="9">
    <source>
        <dbReference type="Proteomes" id="UP000246085"/>
    </source>
</evidence>
<dbReference type="GO" id="GO:0009055">
    <property type="term" value="F:electron transfer activity"/>
    <property type="evidence" value="ECO:0007669"/>
    <property type="project" value="InterPro"/>
</dbReference>
<dbReference type="Pfam" id="PF00034">
    <property type="entry name" value="Cytochrom_C"/>
    <property type="match status" value="1"/>
</dbReference>
<dbReference type="Proteomes" id="UP000246085">
    <property type="component" value="Chromosome BRAD3257"/>
</dbReference>
<proteinExistence type="predicted"/>
<dbReference type="InterPro" id="IPR009056">
    <property type="entry name" value="Cyt_c-like_dom"/>
</dbReference>
<evidence type="ECO:0000256" key="4">
    <source>
        <dbReference type="PROSITE-ProRule" id="PRU00433"/>
    </source>
</evidence>
<evidence type="ECO:0000313" key="7">
    <source>
        <dbReference type="EMBL" id="MBP0115085.1"/>
    </source>
</evidence>
<feature type="domain" description="Cytochrome c" evidence="6">
    <location>
        <begin position="35"/>
        <end position="126"/>
    </location>
</feature>
<dbReference type="InterPro" id="IPR036909">
    <property type="entry name" value="Cyt_c-like_dom_sf"/>
</dbReference>
<keyword evidence="3 4" id="KW-0408">Iron</keyword>
<dbReference type="RefSeq" id="WP_122404658.1">
    <property type="nucleotide sequence ID" value="NZ_JAGIKT010000076.1"/>
</dbReference>
<name>A0A2U3Q760_9BRAD</name>
<dbReference type="EMBL" id="LS398110">
    <property type="protein sequence ID" value="SPP97237.1"/>
    <property type="molecule type" value="Genomic_DNA"/>
</dbReference>
<dbReference type="GO" id="GO:0020037">
    <property type="term" value="F:heme binding"/>
    <property type="evidence" value="ECO:0007669"/>
    <property type="project" value="InterPro"/>
</dbReference>
<dbReference type="GO" id="GO:0046872">
    <property type="term" value="F:metal ion binding"/>
    <property type="evidence" value="ECO:0007669"/>
    <property type="project" value="UniProtKB-KW"/>
</dbReference>
<keyword evidence="1 4" id="KW-0349">Heme</keyword>
<dbReference type="Gene3D" id="1.10.760.10">
    <property type="entry name" value="Cytochrome c-like domain"/>
    <property type="match status" value="1"/>
</dbReference>
<evidence type="ECO:0000313" key="10">
    <source>
        <dbReference type="Proteomes" id="UP000669317"/>
    </source>
</evidence>
<keyword evidence="10" id="KW-1185">Reference proteome</keyword>